<protein>
    <recommendedName>
        <fullName evidence="3">ArpU family transcriptional regulator</fullName>
    </recommendedName>
</protein>
<organism evidence="1 2">
    <name type="scientific">Salipaludibacillus agaradhaerens</name>
    <name type="common">Bacillus agaradhaerens</name>
    <dbReference type="NCBI Taxonomy" id="76935"/>
    <lineage>
        <taxon>Bacteria</taxon>
        <taxon>Bacillati</taxon>
        <taxon>Bacillota</taxon>
        <taxon>Bacilli</taxon>
        <taxon>Bacillales</taxon>
        <taxon>Bacillaceae</taxon>
    </lineage>
</organism>
<evidence type="ECO:0008006" key="3">
    <source>
        <dbReference type="Google" id="ProtNLM"/>
    </source>
</evidence>
<dbReference type="RefSeq" id="WP_257821356.1">
    <property type="nucleotide sequence ID" value="NZ_JABXYM010000001.1"/>
</dbReference>
<comment type="caution">
    <text evidence="1">The sequence shown here is derived from an EMBL/GenBank/DDBJ whole genome shotgun (WGS) entry which is preliminary data.</text>
</comment>
<dbReference type="EMBL" id="JABXYM010000001">
    <property type="protein sequence ID" value="MCR6096870.1"/>
    <property type="molecule type" value="Genomic_DNA"/>
</dbReference>
<proteinExistence type="predicted"/>
<name>A0A9Q4FXR4_SALAG</name>
<dbReference type="Proteomes" id="UP001057753">
    <property type="component" value="Unassembled WGS sequence"/>
</dbReference>
<keyword evidence="2" id="KW-1185">Reference proteome</keyword>
<reference evidence="1" key="1">
    <citation type="submission" date="2020-06" db="EMBL/GenBank/DDBJ databases">
        <title>Insight into the genomes of haloalkaliphilic bacilli from Kenyan soda lakes.</title>
        <authorList>
            <person name="Mwirichia R."/>
            <person name="Villamizar G.C."/>
            <person name="Poehlein A."/>
            <person name="Mugweru J."/>
            <person name="Kipnyargis A."/>
            <person name="Kiplimo D."/>
            <person name="Orwa P."/>
            <person name="Daniel R."/>
        </authorList>
    </citation>
    <scope>NUCLEOTIDE SEQUENCE</scope>
    <source>
        <strain evidence="1">B1096_S55</strain>
    </source>
</reference>
<evidence type="ECO:0000313" key="1">
    <source>
        <dbReference type="EMBL" id="MCR6096870.1"/>
    </source>
</evidence>
<dbReference type="NCBIfam" id="TIGR01637">
    <property type="entry name" value="phage_arpU"/>
    <property type="match status" value="1"/>
</dbReference>
<dbReference type="AlphaFoldDB" id="A0A9Q4FXR4"/>
<dbReference type="InterPro" id="IPR006524">
    <property type="entry name" value="ArpU-like"/>
</dbReference>
<accession>A0A9Q4FXR4</accession>
<gene>
    <name evidence="1" type="ORF">HXA33_09910</name>
</gene>
<sequence>MQQLAFMDIELDKETRRKAEKLLSSYRNLDAIIKTQELEIAPKMTINYEPSESQRGNQFYSDTEQVVMLRERVDFNKLTKEKLHRIYNSLKPIQRQIWDLRYCDGMTDSYVYNELELTDRAYYRLKREMIAIVAEAFCLS</sequence>
<evidence type="ECO:0000313" key="2">
    <source>
        <dbReference type="Proteomes" id="UP001057753"/>
    </source>
</evidence>